<reference evidence="1" key="1">
    <citation type="journal article" date="2015" name="Nature">
        <title>Complex archaea that bridge the gap between prokaryotes and eukaryotes.</title>
        <authorList>
            <person name="Spang A."/>
            <person name="Saw J.H."/>
            <person name="Jorgensen S.L."/>
            <person name="Zaremba-Niedzwiedzka K."/>
            <person name="Martijn J."/>
            <person name="Lind A.E."/>
            <person name="van Eijk R."/>
            <person name="Schleper C."/>
            <person name="Guy L."/>
            <person name="Ettema T.J."/>
        </authorList>
    </citation>
    <scope>NUCLEOTIDE SEQUENCE</scope>
</reference>
<name>A0A0F9URK7_9ZZZZ</name>
<dbReference type="AlphaFoldDB" id="A0A0F9URK7"/>
<dbReference type="EMBL" id="LAZR01000579">
    <property type="protein sequence ID" value="KKN63776.1"/>
    <property type="molecule type" value="Genomic_DNA"/>
</dbReference>
<sequence>MVQPFLSSSQTVVIQKYDLVKIDYQIWESDASRNYNIFNPSFDDTIWITMVPITENSTLGLILGLYNNLLGKHEYYESDLIWLNKNIDQDRNGMDDFSGEPALSFGNSTDLYFNTCLMIKFEVLDIQKM</sequence>
<proteinExistence type="predicted"/>
<evidence type="ECO:0000313" key="1">
    <source>
        <dbReference type="EMBL" id="KKN63776.1"/>
    </source>
</evidence>
<gene>
    <name evidence="1" type="ORF">LCGC14_0498150</name>
</gene>
<protein>
    <submittedName>
        <fullName evidence="1">Uncharacterized protein</fullName>
    </submittedName>
</protein>
<accession>A0A0F9URK7</accession>
<organism evidence="1">
    <name type="scientific">marine sediment metagenome</name>
    <dbReference type="NCBI Taxonomy" id="412755"/>
    <lineage>
        <taxon>unclassified sequences</taxon>
        <taxon>metagenomes</taxon>
        <taxon>ecological metagenomes</taxon>
    </lineage>
</organism>
<comment type="caution">
    <text evidence="1">The sequence shown here is derived from an EMBL/GenBank/DDBJ whole genome shotgun (WGS) entry which is preliminary data.</text>
</comment>